<reference evidence="3 4" key="1">
    <citation type="submission" date="2015-06" db="EMBL/GenBank/DDBJ databases">
        <title>Draft genome assembly of filamentous brackish cyanobacterium Limnoraphis robusta strain CS-951.</title>
        <authorList>
            <person name="Willis A."/>
            <person name="Parks M."/>
            <person name="Burford M.A."/>
        </authorList>
    </citation>
    <scope>NUCLEOTIDE SEQUENCE [LARGE SCALE GENOMIC DNA]</scope>
    <source>
        <strain evidence="3 4">CS-951</strain>
    </source>
</reference>
<dbReference type="AlphaFoldDB" id="A0A0F5YM35"/>
<proteinExistence type="predicted"/>
<evidence type="ECO:0000256" key="1">
    <source>
        <dbReference type="SAM" id="SignalP"/>
    </source>
</evidence>
<dbReference type="Proteomes" id="UP000033607">
    <property type="component" value="Unassembled WGS sequence"/>
</dbReference>
<keyword evidence="1" id="KW-0732">Signal</keyword>
<dbReference type="Pfam" id="PF07589">
    <property type="entry name" value="PEP-CTERM"/>
    <property type="match status" value="1"/>
</dbReference>
<dbReference type="EMBL" id="LATL02000177">
    <property type="protein sequence ID" value="KKD39702.1"/>
    <property type="molecule type" value="Genomic_DNA"/>
</dbReference>
<dbReference type="NCBIfam" id="TIGR02595">
    <property type="entry name" value="PEP_CTERM"/>
    <property type="match status" value="1"/>
</dbReference>
<name>A0A0F5YM35_9CYAN</name>
<evidence type="ECO:0000313" key="3">
    <source>
        <dbReference type="EMBL" id="KKD39702.1"/>
    </source>
</evidence>
<dbReference type="RefSeq" id="WP_046276790.1">
    <property type="nucleotide sequence ID" value="NZ_LATL02000177.1"/>
</dbReference>
<sequence length="221" mass="23601">MLNKLTSAFVVLGVSLAAPAQAATLQTSNLFELPTRTPIVDSVATLNRTSNSLDLNINTSNLDPGAYSVWWLIFNNPEFCVEGCGVDDFANPDVQASVIWATGDVVDASEIGDFSASLTENYLPDNPQQLLFGNGLLDSFAAEIQSVVRYHGPASDEPDLLEQQLTTFNGQCSLTAGDGLFPCSDSQITQFEGVKVPEPSSVLGFMGLGIFGLVFRKKTLG</sequence>
<organism evidence="3 4">
    <name type="scientific">Limnoraphis robusta CS-951</name>
    <dbReference type="NCBI Taxonomy" id="1637645"/>
    <lineage>
        <taxon>Bacteria</taxon>
        <taxon>Bacillati</taxon>
        <taxon>Cyanobacteriota</taxon>
        <taxon>Cyanophyceae</taxon>
        <taxon>Oscillatoriophycideae</taxon>
        <taxon>Oscillatoriales</taxon>
        <taxon>Sirenicapillariaceae</taxon>
        <taxon>Limnoraphis</taxon>
    </lineage>
</organism>
<dbReference type="OrthoDB" id="9783944at2"/>
<feature type="domain" description="Ice-binding protein C-terminal" evidence="2">
    <location>
        <begin position="196"/>
        <end position="218"/>
    </location>
</feature>
<evidence type="ECO:0000313" key="4">
    <source>
        <dbReference type="Proteomes" id="UP000033607"/>
    </source>
</evidence>
<comment type="caution">
    <text evidence="3">The sequence shown here is derived from an EMBL/GenBank/DDBJ whole genome shotgun (WGS) entry which is preliminary data.</text>
</comment>
<feature type="signal peptide" evidence="1">
    <location>
        <begin position="1"/>
        <end position="22"/>
    </location>
</feature>
<accession>A0A0F5YM35</accession>
<dbReference type="InterPro" id="IPR013424">
    <property type="entry name" value="Ice-binding_C"/>
</dbReference>
<protein>
    <recommendedName>
        <fullName evidence="2">Ice-binding protein C-terminal domain-containing protein</fullName>
    </recommendedName>
</protein>
<evidence type="ECO:0000259" key="2">
    <source>
        <dbReference type="Pfam" id="PF07589"/>
    </source>
</evidence>
<feature type="chain" id="PRO_5002497796" description="Ice-binding protein C-terminal domain-containing protein" evidence="1">
    <location>
        <begin position="23"/>
        <end position="221"/>
    </location>
</feature>
<gene>
    <name evidence="3" type="ORF">WN50_01840</name>
</gene>